<feature type="non-terminal residue" evidence="3">
    <location>
        <position position="2035"/>
    </location>
</feature>
<dbReference type="InterPro" id="IPR043555">
    <property type="entry name" value="SRPX-like"/>
</dbReference>
<keyword evidence="4" id="KW-1185">Reference proteome</keyword>
<feature type="chain" id="PRO_5045812558" description="HYR-like domain-containing protein" evidence="1">
    <location>
        <begin position="26"/>
        <end position="2035"/>
    </location>
</feature>
<reference evidence="3 4" key="1">
    <citation type="submission" date="2024-06" db="EMBL/GenBank/DDBJ databases">
        <title>Flavobacterium spp. isolated from glacier.</title>
        <authorList>
            <person name="Han D."/>
        </authorList>
    </citation>
    <scope>NUCLEOTIDE SEQUENCE [LARGE SCALE GENOMIC DNA]</scope>
    <source>
        <strain evidence="3 4">LS2P90</strain>
    </source>
</reference>
<dbReference type="Pfam" id="PF23237">
    <property type="entry name" value="HYR_4C"/>
    <property type="match status" value="6"/>
</dbReference>
<organism evidence="3 4">
    <name type="scientific">Flavobacterium xylosi</name>
    <dbReference type="NCBI Taxonomy" id="3230415"/>
    <lineage>
        <taxon>Bacteria</taxon>
        <taxon>Pseudomonadati</taxon>
        <taxon>Bacteroidota</taxon>
        <taxon>Flavobacteriia</taxon>
        <taxon>Flavobacteriales</taxon>
        <taxon>Flavobacteriaceae</taxon>
        <taxon>Flavobacterium</taxon>
    </lineage>
</organism>
<gene>
    <name evidence="3" type="ORF">ACFX5E_16085</name>
</gene>
<proteinExistence type="predicted"/>
<evidence type="ECO:0000313" key="4">
    <source>
        <dbReference type="Proteomes" id="UP001600109"/>
    </source>
</evidence>
<keyword evidence="1" id="KW-0732">Signal</keyword>
<dbReference type="InterPro" id="IPR013783">
    <property type="entry name" value="Ig-like_fold"/>
</dbReference>
<dbReference type="Proteomes" id="UP001600109">
    <property type="component" value="Unassembled WGS sequence"/>
</dbReference>
<feature type="domain" description="HYR-like" evidence="2">
    <location>
        <begin position="1777"/>
        <end position="1847"/>
    </location>
</feature>
<accession>A0ABW6I0S1</accession>
<feature type="domain" description="HYR-like" evidence="2">
    <location>
        <begin position="1935"/>
        <end position="2005"/>
    </location>
</feature>
<evidence type="ECO:0000256" key="1">
    <source>
        <dbReference type="SAM" id="SignalP"/>
    </source>
</evidence>
<sequence>MKSTITNSTKLFTIFLLSLSSIMLAQTIGPGIAPVNSPTGGFNIDGSLIANSTTGDWVDGTGTGGYVLANSGTPLNSGTTFHLYDLYNSSLDNTFGGGDKVGDNPNNWSSVSGTPNNKTDINNALIHFTTDALGNVWVVFAADRLSNSGNAYLDFEFLQTTMTSSSSGFSTLAPPSTGGRTEGDFLLTVYFESGVAKFDIQRWELNGSTWEYKTYFSSLLPDSVYAAGNTAVVPVPYQAFGANNYPQNTFIESAVNLTAVLGAIDPCASLKIKTIFVKSKVSTSSSASISDFFEPLQVNNITLGSADAGDDDTVCSGSPYTLKGLAMPSPGYELVSATWSFMSGSTGIIAVATDLNSTVSIDGSSATLRLTVVTGPISGSGSQCTVSDDVVITVKQTPTSSITGSDGPLCPSASTIYSAPASAAYSWGISGNGTIVGVSNIQNVSVAAGSICNETFTLSLTTTTNGCSSTCTKIVTVVDDTAPVISTTAASLNQTLQCNNTSGITSALALSPAATDNCSLTPTKNLVSDTTTADPNCTNAYVRVRTWNFTDGCGNTSANFIQTITVIDNAVPVISTTVASLNQTLQCNNTASISAALALFPVATDNCTLAPTKNLVSDTTTADPNCTNAYVRVRTWNFTDSCGNTSANFVQTVTVIDNTAPVLSTTAASLNQTLQCNNTASVTAALALSPAATDNCTLAPTKNLVSDTTTADPNCTNAYVRVRTWNFTDGCGNTSANFVQIIAVIDNTAPVISTTAASLNQTLQCNNTIGITAVLALSPAATDNCTLAPAKVLVSDTTTADPNCTNSYVRVRTWNFTDGCGNTSVNFVQTITVIDNTQPILKIPADITIECSITPPVVNVSTASATDNCEATPKITYLGEVRTNGNCLNDYSLTRTWKAEDGCGNFITKSQTIKVQDTTPPSSFTRPQNIILESDENCFADISTVSTGTVTDIIDNCGPYLPPTFIDGDCFGSFDSQSINAGGGNYFPFTISGFDGVLASAIEKVALAFETNQGKGRAEFTLVSPNGQAIILVGPYCTGGACDDATSNTKELYTPTFYPKDQPKWENINFIPVGNGNFTPNGALSSTNSINPINGPVLYVSSFENFTGPMNGDWFIYSRKQASVNGSIDFKSVCLTPVVLCKNEKLIVRHWTVSDVCNNAVKFDQVIRVIDKTAPTFTKPADKTIYTDATCTYNTNIEFTGDVLDEEDNCSTGIQATNVDGEPVANVGCQGGFTIARTWSLTDSCGNKATDQIQTITIRDNTPPTFTTPADKTIYTDATCTYNKNIEFTGDVLDEADNCSTGIQATYTDGEPVAIVGCKGGFTIARTWSLSDNCGNESTALQTITIRDSTPPTFNTPVDKTIYTDATCTSNTNIEFTGDVLDEADNCSTGIQATYTDGEPVAIGGCQGGFTIARTWSLTDSCGNKATDQIQTITIRDNFPPTFTKPADKTIYTDANCTYNTNIEFTGDVLDEADNCSTGIQATYTDGEPIAIVGCQGGFTIARTWSLSDNCGNEATASQTITILDNTPPTITAQASNITVECDGQGNQNLISDWLANHGGATASDTCSNVIWSNNFNALLNDCSADVTVIFTAKDSCGNVASTSATFSVKDSTKPIAPEAPADVTLSCTTNVPLMTSLTAMDDCSGEITVQGIDTIVQGDCANSYVITRTWTFTDSCSNSSSTVQTINVQDTTAPVINPLPATTTISCPATPEFTRATATDACGSAIEITPVDVTTNGACAGSYSVTRTWTAKDACGNSSTATQTINFQDTTAPLINPLPATATISCPANPEFTQATATDECGSTIELTPVDVTTNGACAGSYSVTRTWTATDACGNSSTATQTIKVQDTTAPVINPLPATTTISCPATPEFTRANATDACGSAIELTPVDVTTNGACVGSYSVTRTWTAIDACGNSSTATQTINVQDTTAPVIDPLSATATISCPAVPEFTQATATDACGSAIELTPVDVTTNGACVGSYSVTRTWTAIDACGNSSTATQTINVQDTTAPVINALPATATISCSATPEFTQATA</sequence>
<evidence type="ECO:0000259" key="2">
    <source>
        <dbReference type="Pfam" id="PF23237"/>
    </source>
</evidence>
<evidence type="ECO:0000313" key="3">
    <source>
        <dbReference type="EMBL" id="MFE3869582.1"/>
    </source>
</evidence>
<feature type="signal peptide" evidence="1">
    <location>
        <begin position="1"/>
        <end position="25"/>
    </location>
</feature>
<feature type="domain" description="HYR-like" evidence="2">
    <location>
        <begin position="582"/>
        <end position="655"/>
    </location>
</feature>
<feature type="domain" description="HYR-like" evidence="2">
    <location>
        <begin position="1855"/>
        <end position="1926"/>
    </location>
</feature>
<comment type="caution">
    <text evidence="3">The sequence shown here is derived from an EMBL/GenBank/DDBJ whole genome shotgun (WGS) entry which is preliminary data.</text>
</comment>
<dbReference type="EMBL" id="JBHZPZ010000032">
    <property type="protein sequence ID" value="MFE3869582.1"/>
    <property type="molecule type" value="Genomic_DNA"/>
</dbReference>
<feature type="domain" description="HYR-like" evidence="2">
    <location>
        <begin position="1697"/>
        <end position="1767"/>
    </location>
</feature>
<dbReference type="PANTHER" id="PTHR46343:SF2">
    <property type="entry name" value="SUSHI_VON WILLEBRAND FACTOR TYPE A_EGF_PENTRAXIN DOMAIN-CONTAINING 1"/>
    <property type="match status" value="1"/>
</dbReference>
<dbReference type="PANTHER" id="PTHR46343">
    <property type="entry name" value="HYR DOMAIN-CONTAINING PROTEIN"/>
    <property type="match status" value="1"/>
</dbReference>
<protein>
    <recommendedName>
        <fullName evidence="2">HYR-like domain-containing protein</fullName>
    </recommendedName>
</protein>
<feature type="domain" description="HYR-like" evidence="2">
    <location>
        <begin position="1618"/>
        <end position="1689"/>
    </location>
</feature>
<dbReference type="InterPro" id="IPR057078">
    <property type="entry name" value="HYR-4C"/>
</dbReference>
<dbReference type="RefSeq" id="WP_379856189.1">
    <property type="nucleotide sequence ID" value="NZ_JBHZPZ010000032.1"/>
</dbReference>
<dbReference type="Gene3D" id="2.60.40.10">
    <property type="entry name" value="Immunoglobulins"/>
    <property type="match status" value="4"/>
</dbReference>
<name>A0ABW6I0S1_9FLAO</name>